<accession>A0A1F2WJ46</accession>
<dbReference type="Proteomes" id="UP000177876">
    <property type="component" value="Unassembled WGS sequence"/>
</dbReference>
<organism evidence="4 5">
    <name type="scientific">Candidatus Solincola sediminis</name>
    <dbReference type="NCBI Taxonomy" id="1797199"/>
    <lineage>
        <taxon>Bacteria</taxon>
        <taxon>Bacillati</taxon>
        <taxon>Actinomycetota</taxon>
        <taxon>Candidatus Geothermincolia</taxon>
        <taxon>Candidatus Geothermincolales</taxon>
        <taxon>Candidatus Geothermincolaceae</taxon>
        <taxon>Candidatus Solincola</taxon>
    </lineage>
</organism>
<dbReference type="InterPro" id="IPR040086">
    <property type="entry name" value="MJ0683-like"/>
</dbReference>
<evidence type="ECO:0000256" key="3">
    <source>
        <dbReference type="ARBA" id="ARBA00023014"/>
    </source>
</evidence>
<dbReference type="PANTHER" id="PTHR43432:SF3">
    <property type="entry name" value="SLR0285 PROTEIN"/>
    <property type="match status" value="1"/>
</dbReference>
<sequence length="372" mass="41615">MKDRVSPTLHDFPYRGERRKCYHQWIVNVTPAGREQCIHSCLYCYARDAVYSVKDPAGLIIYRNLASLIERELGKLELCPPLSISNVTDPCQEVPQLRHAVKKLVEVLCKWGVAYHLVTKGDPSFLDEVKGFPGTGNFFLALTIEGPEEVLRLLSPAAPLYEKRLQALRWASSRGLACEVRLDPVIVPIWRTFYGRDMEERMHVLFHDFADAGAKHIVSSTGRFSAATLTRLDSLLAAMPGFKGETLRSDYFFDRSRCASGYMLKPRSRSDFHLAAKNLAEGLGMTYAVCQELDAGVADSVGLEHCERFHMPFSRRTAPFSFEPIAGCTSNCHVTCKGLQTPPCGRPELALPQPYHPAMLRPGRVQQSLPGT</sequence>
<evidence type="ECO:0000256" key="1">
    <source>
        <dbReference type="ARBA" id="ARBA00022723"/>
    </source>
</evidence>
<protein>
    <recommendedName>
        <fullName evidence="6">Radical SAM protein</fullName>
    </recommendedName>
</protein>
<reference evidence="4 5" key="1">
    <citation type="journal article" date="2016" name="Nat. Commun.">
        <title>Thousands of microbial genomes shed light on interconnected biogeochemical processes in an aquifer system.</title>
        <authorList>
            <person name="Anantharaman K."/>
            <person name="Brown C.T."/>
            <person name="Hug L.A."/>
            <person name="Sharon I."/>
            <person name="Castelle C.J."/>
            <person name="Probst A.J."/>
            <person name="Thomas B.C."/>
            <person name="Singh A."/>
            <person name="Wilkins M.J."/>
            <person name="Karaoz U."/>
            <person name="Brodie E.L."/>
            <person name="Williams K.H."/>
            <person name="Hubbard S.S."/>
            <person name="Banfield J.F."/>
        </authorList>
    </citation>
    <scope>NUCLEOTIDE SEQUENCE [LARGE SCALE GENOMIC DNA]</scope>
</reference>
<keyword evidence="2" id="KW-0408">Iron</keyword>
<comment type="caution">
    <text evidence="4">The sequence shown here is derived from an EMBL/GenBank/DDBJ whole genome shotgun (WGS) entry which is preliminary data.</text>
</comment>
<dbReference type="InterPro" id="IPR007197">
    <property type="entry name" value="rSAM"/>
</dbReference>
<name>A0A1F2WJ46_9ACTN</name>
<dbReference type="AlphaFoldDB" id="A0A1F2WJ46"/>
<dbReference type="STRING" id="1797197.A2Y75_06910"/>
<dbReference type="GO" id="GO:0051536">
    <property type="term" value="F:iron-sulfur cluster binding"/>
    <property type="evidence" value="ECO:0007669"/>
    <property type="project" value="UniProtKB-KW"/>
</dbReference>
<dbReference type="GO" id="GO:0046872">
    <property type="term" value="F:metal ion binding"/>
    <property type="evidence" value="ECO:0007669"/>
    <property type="project" value="UniProtKB-KW"/>
</dbReference>
<keyword evidence="1" id="KW-0479">Metal-binding</keyword>
<evidence type="ECO:0000313" key="5">
    <source>
        <dbReference type="Proteomes" id="UP000177876"/>
    </source>
</evidence>
<gene>
    <name evidence="4" type="ORF">A2Y75_06910</name>
</gene>
<dbReference type="SFLD" id="SFLDS00029">
    <property type="entry name" value="Radical_SAM"/>
    <property type="match status" value="1"/>
</dbReference>
<dbReference type="SFLD" id="SFLDG01084">
    <property type="entry name" value="Uncharacterised_Radical_SAM_Su"/>
    <property type="match status" value="1"/>
</dbReference>
<keyword evidence="3" id="KW-0411">Iron-sulfur</keyword>
<proteinExistence type="predicted"/>
<dbReference type="EMBL" id="MELK01000040">
    <property type="protein sequence ID" value="OFW56888.1"/>
    <property type="molecule type" value="Genomic_DNA"/>
</dbReference>
<dbReference type="PANTHER" id="PTHR43432">
    <property type="entry name" value="SLR0285 PROTEIN"/>
    <property type="match status" value="1"/>
</dbReference>
<evidence type="ECO:0000256" key="2">
    <source>
        <dbReference type="ARBA" id="ARBA00023004"/>
    </source>
</evidence>
<evidence type="ECO:0008006" key="6">
    <source>
        <dbReference type="Google" id="ProtNLM"/>
    </source>
</evidence>
<dbReference type="GO" id="GO:0003824">
    <property type="term" value="F:catalytic activity"/>
    <property type="evidence" value="ECO:0007669"/>
    <property type="project" value="InterPro"/>
</dbReference>
<evidence type="ECO:0000313" key="4">
    <source>
        <dbReference type="EMBL" id="OFW56888.1"/>
    </source>
</evidence>
<dbReference type="Gene3D" id="3.80.30.30">
    <property type="match status" value="1"/>
</dbReference>